<dbReference type="GO" id="GO:0005634">
    <property type="term" value="C:nucleus"/>
    <property type="evidence" value="ECO:0007669"/>
    <property type="project" value="UniProtKB-SubCell"/>
</dbReference>
<comment type="subunit">
    <text evidence="2">Component of the NuA4 histone acetyltransferase complex.</text>
</comment>
<organism evidence="6 7">
    <name type="scientific">Coniochaeta ligniaria NRRL 30616</name>
    <dbReference type="NCBI Taxonomy" id="1408157"/>
    <lineage>
        <taxon>Eukaryota</taxon>
        <taxon>Fungi</taxon>
        <taxon>Dikarya</taxon>
        <taxon>Ascomycota</taxon>
        <taxon>Pezizomycotina</taxon>
        <taxon>Sordariomycetes</taxon>
        <taxon>Sordariomycetidae</taxon>
        <taxon>Coniochaetales</taxon>
        <taxon>Coniochaetaceae</taxon>
        <taxon>Coniochaeta</taxon>
    </lineage>
</organism>
<dbReference type="InterPro" id="IPR016197">
    <property type="entry name" value="Chromo-like_dom_sf"/>
</dbReference>
<feature type="compositionally biased region" description="Acidic residues" evidence="4">
    <location>
        <begin position="104"/>
        <end position="117"/>
    </location>
</feature>
<feature type="compositionally biased region" description="Polar residues" evidence="4">
    <location>
        <begin position="239"/>
        <end position="252"/>
    </location>
</feature>
<feature type="compositionally biased region" description="Low complexity" evidence="4">
    <location>
        <begin position="190"/>
        <end position="204"/>
    </location>
</feature>
<dbReference type="GO" id="GO:0006338">
    <property type="term" value="P:chromatin remodeling"/>
    <property type="evidence" value="ECO:0007669"/>
    <property type="project" value="UniProtKB-ARBA"/>
</dbReference>
<dbReference type="InterPro" id="IPR023780">
    <property type="entry name" value="Chromo_domain"/>
</dbReference>
<dbReference type="AlphaFoldDB" id="A0A1J7IEV2"/>
<dbReference type="Pfam" id="PF00385">
    <property type="entry name" value="Chromo"/>
    <property type="match status" value="1"/>
</dbReference>
<evidence type="ECO:0000256" key="4">
    <source>
        <dbReference type="SAM" id="MobiDB-lite"/>
    </source>
</evidence>
<evidence type="ECO:0000256" key="3">
    <source>
        <dbReference type="ARBA" id="ARBA00023242"/>
    </source>
</evidence>
<dbReference type="SUPFAM" id="SSF54160">
    <property type="entry name" value="Chromo domain-like"/>
    <property type="match status" value="1"/>
</dbReference>
<dbReference type="InParanoid" id="A0A1J7IEV2"/>
<proteinExistence type="predicted"/>
<feature type="compositionally biased region" description="Polar residues" evidence="4">
    <location>
        <begin position="155"/>
        <end position="164"/>
    </location>
</feature>
<dbReference type="CDD" id="cd00024">
    <property type="entry name" value="CD_CSD"/>
    <property type="match status" value="1"/>
</dbReference>
<feature type="region of interest" description="Disordered" evidence="4">
    <location>
        <begin position="328"/>
        <end position="410"/>
    </location>
</feature>
<dbReference type="Proteomes" id="UP000182658">
    <property type="component" value="Unassembled WGS sequence"/>
</dbReference>
<dbReference type="EMBL" id="KV875101">
    <property type="protein sequence ID" value="OIW25933.1"/>
    <property type="molecule type" value="Genomic_DNA"/>
</dbReference>
<feature type="compositionally biased region" description="Low complexity" evidence="4">
    <location>
        <begin position="136"/>
        <end position="154"/>
    </location>
</feature>
<name>A0A1J7IEV2_9PEZI</name>
<comment type="subcellular location">
    <subcellularLocation>
        <location evidence="1">Nucleus</location>
    </subcellularLocation>
</comment>
<evidence type="ECO:0000313" key="6">
    <source>
        <dbReference type="EMBL" id="OIW25933.1"/>
    </source>
</evidence>
<evidence type="ECO:0000256" key="2">
    <source>
        <dbReference type="ARBA" id="ARBA00011353"/>
    </source>
</evidence>
<feature type="domain" description="Chromo" evidence="5">
    <location>
        <begin position="277"/>
        <end position="338"/>
    </location>
</feature>
<dbReference type="OrthoDB" id="433924at2759"/>
<gene>
    <name evidence="6" type="ORF">CONLIGDRAFT_512881</name>
</gene>
<sequence length="410" mass="42403">MPINDILPASSSNNAAITISPRAPPDNISSFGDDAPFRVVSDVLSPAGGQSIVSMPEAEAEELDEQLNSGPALQEHQIITPDEQPGPESPEAASSPAAPIADMDIPDGDLADDELPQPDELPAAVASAKKRGRPSATPGKTPAKAKTPRTAATTNGHATASRATSGRKRKAEDEPAEEATPVKRPRGRPGRPAAATASARLAAKSAKKAKPGRPKGSGAVRSSRYGAQSGRCLCVPRLTNPSQAAPKATTNPKRGGPKGASKQDSSSNSEAVPKGEYEVEEILESVIDADTFEHMYRVKWKGYGLNEATWEPKTNLGHAAALIKAFDSNQAKETRKPRGAASTNGAAPKATKAAKSKSKEVKKPGRPPGRPKKAAGRPAAVAKPVKKAAGRPAGRTSGRGVGRPKKASSS</sequence>
<protein>
    <recommendedName>
        <fullName evidence="5">Chromo domain-containing protein</fullName>
    </recommendedName>
</protein>
<keyword evidence="7" id="KW-1185">Reference proteome</keyword>
<dbReference type="PROSITE" id="PS00598">
    <property type="entry name" value="CHROMO_1"/>
    <property type="match status" value="1"/>
</dbReference>
<keyword evidence="3" id="KW-0539">Nucleus</keyword>
<feature type="region of interest" description="Disordered" evidence="4">
    <location>
        <begin position="1"/>
        <end position="34"/>
    </location>
</feature>
<evidence type="ECO:0000313" key="7">
    <source>
        <dbReference type="Proteomes" id="UP000182658"/>
    </source>
</evidence>
<dbReference type="SMART" id="SM00298">
    <property type="entry name" value="CHROMO"/>
    <property type="match status" value="1"/>
</dbReference>
<reference evidence="6 7" key="1">
    <citation type="submission" date="2016-10" db="EMBL/GenBank/DDBJ databases">
        <title>Draft genome sequence of Coniochaeta ligniaria NRRL30616, a lignocellulolytic fungus for bioabatement of inhibitors in plant biomass hydrolysates.</title>
        <authorList>
            <consortium name="DOE Joint Genome Institute"/>
            <person name="Jimenez D.J."/>
            <person name="Hector R.E."/>
            <person name="Riley R."/>
            <person name="Sun H."/>
            <person name="Grigoriev I.V."/>
            <person name="Van Elsas J.D."/>
            <person name="Nichols N.N."/>
        </authorList>
    </citation>
    <scope>NUCLEOTIDE SEQUENCE [LARGE SCALE GENOMIC DNA]</scope>
    <source>
        <strain evidence="6 7">NRRL 30616</strain>
    </source>
</reference>
<dbReference type="InterPro" id="IPR000953">
    <property type="entry name" value="Chromo/chromo_shadow_dom"/>
</dbReference>
<evidence type="ECO:0000256" key="1">
    <source>
        <dbReference type="ARBA" id="ARBA00004123"/>
    </source>
</evidence>
<feature type="compositionally biased region" description="Low complexity" evidence="4">
    <location>
        <begin position="89"/>
        <end position="99"/>
    </location>
</feature>
<accession>A0A1J7IEV2</accession>
<dbReference type="PANTHER" id="PTHR22812">
    <property type="entry name" value="CHROMOBOX PROTEIN"/>
    <property type="match status" value="1"/>
</dbReference>
<dbReference type="InterPro" id="IPR051219">
    <property type="entry name" value="Heterochromatin_chromo-domain"/>
</dbReference>
<dbReference type="PROSITE" id="PS50013">
    <property type="entry name" value="CHROMO_2"/>
    <property type="match status" value="1"/>
</dbReference>
<dbReference type="STRING" id="1408157.A0A1J7IEV2"/>
<evidence type="ECO:0000259" key="5">
    <source>
        <dbReference type="PROSITE" id="PS50013"/>
    </source>
</evidence>
<feature type="region of interest" description="Disordered" evidence="4">
    <location>
        <begin position="58"/>
        <end position="277"/>
    </location>
</feature>
<dbReference type="InterPro" id="IPR023779">
    <property type="entry name" value="Chromodomain_CS"/>
</dbReference>
<dbReference type="Gene3D" id="2.40.50.40">
    <property type="match status" value="1"/>
</dbReference>